<dbReference type="CDD" id="cd08878">
    <property type="entry name" value="RHO_alpha_C_DMO-like"/>
    <property type="match status" value="1"/>
</dbReference>
<comment type="caution">
    <text evidence="9">The sequence shown here is derived from an EMBL/GenBank/DDBJ whole genome shotgun (WGS) entry which is preliminary data.</text>
</comment>
<keyword evidence="3" id="KW-0560">Oxidoreductase</keyword>
<dbReference type="Proteomes" id="UP000266206">
    <property type="component" value="Unassembled WGS sequence"/>
</dbReference>
<keyword evidence="4" id="KW-0408">Iron</keyword>
<dbReference type="InterPro" id="IPR036922">
    <property type="entry name" value="Rieske_2Fe-2S_sf"/>
</dbReference>
<proteinExistence type="predicted"/>
<keyword evidence="5" id="KW-0411">Iron-sulfur</keyword>
<evidence type="ECO:0000256" key="2">
    <source>
        <dbReference type="ARBA" id="ARBA00022723"/>
    </source>
</evidence>
<name>A0A3A1YQM4_9BURK</name>
<evidence type="ECO:0000313" key="9">
    <source>
        <dbReference type="EMBL" id="RIY39250.1"/>
    </source>
</evidence>
<dbReference type="GO" id="GO:0016491">
    <property type="term" value="F:oxidoreductase activity"/>
    <property type="evidence" value="ECO:0007669"/>
    <property type="project" value="UniProtKB-KW"/>
</dbReference>
<dbReference type="AlphaFoldDB" id="A0A3A1YQM4"/>
<dbReference type="InterPro" id="IPR050584">
    <property type="entry name" value="Cholesterol_7-desaturase"/>
</dbReference>
<dbReference type="Gene3D" id="3.90.380.10">
    <property type="entry name" value="Naphthalene 1,2-dioxygenase Alpha Subunit, Chain A, domain 1"/>
    <property type="match status" value="1"/>
</dbReference>
<dbReference type="OrthoDB" id="9790995at2"/>
<evidence type="ECO:0000256" key="3">
    <source>
        <dbReference type="ARBA" id="ARBA00023002"/>
    </source>
</evidence>
<dbReference type="InterPro" id="IPR044043">
    <property type="entry name" value="VanA_C_cat"/>
</dbReference>
<dbReference type="SUPFAM" id="SSF55961">
    <property type="entry name" value="Bet v1-like"/>
    <property type="match status" value="1"/>
</dbReference>
<feature type="domain" description="Rieske" evidence="7">
    <location>
        <begin position="8"/>
        <end position="109"/>
    </location>
</feature>
<gene>
    <name evidence="8" type="ORF">CJO09_02980</name>
    <name evidence="9" type="ORF">CJP73_14760</name>
</gene>
<dbReference type="PANTHER" id="PTHR21266">
    <property type="entry name" value="IRON-SULFUR DOMAIN CONTAINING PROTEIN"/>
    <property type="match status" value="1"/>
</dbReference>
<dbReference type="PROSITE" id="PS51296">
    <property type="entry name" value="RIESKE"/>
    <property type="match status" value="1"/>
</dbReference>
<dbReference type="InterPro" id="IPR017941">
    <property type="entry name" value="Rieske_2Fe-2S"/>
</dbReference>
<sequence length="362" mass="41354">MIWLKNTWYVAAFEHELEETTINRKLLGENVIIYRTSEGETTALQDLCPHRLMPLSVGKRIGDELQCGYHGMKFNAQGTCTTIPGQSQIPAKACVKRFPTVLRHGFVWIWMGDPELASDTLVPDVHWNDSPDWTPSLGYHHFECDFRLMNDNLLDLSHESYVHTRTIGNEEEESIANYPLNVTVSGDRLIRAHREMPNIDPPPFFEMVLKSSNPINRWQTAINLMPGINMTDVGVYPVEKDRSQAHVMHVLHLLTPETEKSTHYFWAVDRNFDLGDEKLTQGIKKSIDDTFNEDKVILEIQQKQLDEMGGESIPNVAIRLDEAAVRARRMLDMQIQKEAEDPKTVLEPLPLLEEAEPEAAEA</sequence>
<evidence type="ECO:0000313" key="11">
    <source>
        <dbReference type="Proteomes" id="UP000266483"/>
    </source>
</evidence>
<dbReference type="EMBL" id="NQOU01000001">
    <property type="protein sequence ID" value="RII84204.1"/>
    <property type="molecule type" value="Genomic_DNA"/>
</dbReference>
<feature type="region of interest" description="Disordered" evidence="6">
    <location>
        <begin position="336"/>
        <end position="362"/>
    </location>
</feature>
<dbReference type="GO" id="GO:0051537">
    <property type="term" value="F:2 iron, 2 sulfur cluster binding"/>
    <property type="evidence" value="ECO:0007669"/>
    <property type="project" value="UniProtKB-KW"/>
</dbReference>
<dbReference type="Pfam" id="PF00355">
    <property type="entry name" value="Rieske"/>
    <property type="match status" value="1"/>
</dbReference>
<evidence type="ECO:0000256" key="1">
    <source>
        <dbReference type="ARBA" id="ARBA00022714"/>
    </source>
</evidence>
<organism evidence="9 10">
    <name type="scientific">Neopusillimonas maritima</name>
    <dbReference type="NCBI Taxonomy" id="2026239"/>
    <lineage>
        <taxon>Bacteria</taxon>
        <taxon>Pseudomonadati</taxon>
        <taxon>Pseudomonadota</taxon>
        <taxon>Betaproteobacteria</taxon>
        <taxon>Burkholderiales</taxon>
        <taxon>Alcaligenaceae</taxon>
        <taxon>Neopusillimonas</taxon>
    </lineage>
</organism>
<dbReference type="RefSeq" id="WP_119441005.1">
    <property type="nucleotide sequence ID" value="NZ_CP170494.1"/>
</dbReference>
<accession>A0A3A1YQM4</accession>
<keyword evidence="11" id="KW-1185">Reference proteome</keyword>
<feature type="compositionally biased region" description="Acidic residues" evidence="6">
    <location>
        <begin position="353"/>
        <end position="362"/>
    </location>
</feature>
<evidence type="ECO:0000256" key="6">
    <source>
        <dbReference type="SAM" id="MobiDB-lite"/>
    </source>
</evidence>
<protein>
    <recommendedName>
        <fullName evidence="7">Rieske domain-containing protein</fullName>
    </recommendedName>
</protein>
<dbReference type="EMBL" id="NQYH01000018">
    <property type="protein sequence ID" value="RIY39250.1"/>
    <property type="molecule type" value="Genomic_DNA"/>
</dbReference>
<dbReference type="PANTHER" id="PTHR21266:SF60">
    <property type="entry name" value="3-KETOSTEROID-9-ALPHA-MONOOXYGENASE, OXYGENASE COMPONENT"/>
    <property type="match status" value="1"/>
</dbReference>
<evidence type="ECO:0000256" key="4">
    <source>
        <dbReference type="ARBA" id="ARBA00023004"/>
    </source>
</evidence>
<keyword evidence="1" id="KW-0001">2Fe-2S</keyword>
<dbReference type="GO" id="GO:0046872">
    <property type="term" value="F:metal ion binding"/>
    <property type="evidence" value="ECO:0007669"/>
    <property type="project" value="UniProtKB-KW"/>
</dbReference>
<evidence type="ECO:0000256" key="5">
    <source>
        <dbReference type="ARBA" id="ARBA00023014"/>
    </source>
</evidence>
<evidence type="ECO:0000259" key="7">
    <source>
        <dbReference type="PROSITE" id="PS51296"/>
    </source>
</evidence>
<dbReference type="Proteomes" id="UP000266483">
    <property type="component" value="Unassembled WGS sequence"/>
</dbReference>
<dbReference type="Pfam" id="PF19112">
    <property type="entry name" value="VanA_C"/>
    <property type="match status" value="1"/>
</dbReference>
<dbReference type="SUPFAM" id="SSF50022">
    <property type="entry name" value="ISP domain"/>
    <property type="match status" value="1"/>
</dbReference>
<reference evidence="10 11" key="1">
    <citation type="submission" date="2017-08" db="EMBL/GenBank/DDBJ databases">
        <title>Pusillimonas indicus sp. nov., a member of the family Alcaligenaceae isolated from surface seawater.</title>
        <authorList>
            <person name="Li J."/>
        </authorList>
    </citation>
    <scope>NUCLEOTIDE SEQUENCE [LARGE SCALE GENOMIC DNA]</scope>
    <source>
        <strain evidence="8 11">17-4A</strain>
        <strain evidence="9 10">L52-1-41</strain>
    </source>
</reference>
<evidence type="ECO:0000313" key="10">
    <source>
        <dbReference type="Proteomes" id="UP000266206"/>
    </source>
</evidence>
<evidence type="ECO:0000313" key="8">
    <source>
        <dbReference type="EMBL" id="RII84204.1"/>
    </source>
</evidence>
<keyword evidence="2" id="KW-0479">Metal-binding</keyword>
<dbReference type="Gene3D" id="2.102.10.10">
    <property type="entry name" value="Rieske [2Fe-2S] iron-sulphur domain"/>
    <property type="match status" value="1"/>
</dbReference>